<dbReference type="Pfam" id="PF01852">
    <property type="entry name" value="START"/>
    <property type="match status" value="1"/>
</dbReference>
<dbReference type="PhylomeDB" id="A0A0G4F2Q5"/>
<feature type="compositionally biased region" description="Basic and acidic residues" evidence="1">
    <location>
        <begin position="52"/>
        <end position="61"/>
    </location>
</feature>
<dbReference type="PANTHER" id="PTHR19308:SF14">
    <property type="entry name" value="START DOMAIN-CONTAINING PROTEIN"/>
    <property type="match status" value="1"/>
</dbReference>
<dbReference type="SMART" id="SM00234">
    <property type="entry name" value="START"/>
    <property type="match status" value="1"/>
</dbReference>
<dbReference type="PROSITE" id="PS50848">
    <property type="entry name" value="START"/>
    <property type="match status" value="1"/>
</dbReference>
<dbReference type="STRING" id="1169540.A0A0G4F2Q5"/>
<evidence type="ECO:0000313" key="3">
    <source>
        <dbReference type="EMBL" id="CEM06498.1"/>
    </source>
</evidence>
<feature type="compositionally biased region" description="Low complexity" evidence="1">
    <location>
        <begin position="64"/>
        <end position="78"/>
    </location>
</feature>
<dbReference type="OrthoDB" id="438014at2759"/>
<dbReference type="AlphaFoldDB" id="A0A0G4F2Q5"/>
<accession>A0A0G4F2Q5</accession>
<sequence length="303" mass="32686">MGILSPLRVSGGLPGLKGDHDHPLADDASEISMDDYYSAVSQISPQDSDSSDGERSTEGTDGRVPSSAVTTASSATSPGPSPRAQQFRKLAFAKREKLLEFAFGEEGWKDCGKLEGVQLGRKDFPSGPSAVRGRLNFGKAYTANQVADYVSMLDTKHEWDSMFDKGSVLHSFGEGLSVVHQVYKPQMGTAGRDFVALEHRYEDPTTGRVTITNASIDWSKPAVPGLVRGDILVAGLVLQPLADGTLEATYINRVDVKGNVPHFVVRMVQTKQPTTLKQAKNILDKRGLPHSVSAPASHRLRVA</sequence>
<evidence type="ECO:0000259" key="2">
    <source>
        <dbReference type="PROSITE" id="PS50848"/>
    </source>
</evidence>
<dbReference type="Proteomes" id="UP000041254">
    <property type="component" value="Unassembled WGS sequence"/>
</dbReference>
<dbReference type="PANTHER" id="PTHR19308">
    <property type="entry name" value="PHOSPHATIDYLCHOLINE TRANSFER PROTEIN"/>
    <property type="match status" value="1"/>
</dbReference>
<dbReference type="InterPro" id="IPR051213">
    <property type="entry name" value="START_lipid_transfer"/>
</dbReference>
<dbReference type="GO" id="GO:0005737">
    <property type="term" value="C:cytoplasm"/>
    <property type="evidence" value="ECO:0007669"/>
    <property type="project" value="UniProtKB-ARBA"/>
</dbReference>
<dbReference type="GO" id="GO:0008289">
    <property type="term" value="F:lipid binding"/>
    <property type="evidence" value="ECO:0007669"/>
    <property type="project" value="InterPro"/>
</dbReference>
<feature type="domain" description="START" evidence="2">
    <location>
        <begin position="105"/>
        <end position="266"/>
    </location>
</feature>
<dbReference type="EMBL" id="CDMY01000366">
    <property type="protein sequence ID" value="CEM06498.1"/>
    <property type="molecule type" value="Genomic_DNA"/>
</dbReference>
<proteinExistence type="predicted"/>
<dbReference type="VEuPathDB" id="CryptoDB:Vbra_5682"/>
<dbReference type="SUPFAM" id="SSF55961">
    <property type="entry name" value="Bet v1-like"/>
    <property type="match status" value="1"/>
</dbReference>
<reference evidence="3 4" key="1">
    <citation type="submission" date="2014-11" db="EMBL/GenBank/DDBJ databases">
        <authorList>
            <person name="Zhu J."/>
            <person name="Qi W."/>
            <person name="Song R."/>
        </authorList>
    </citation>
    <scope>NUCLEOTIDE SEQUENCE [LARGE SCALE GENOMIC DNA]</scope>
</reference>
<organism evidence="3 4">
    <name type="scientific">Vitrella brassicaformis (strain CCMP3155)</name>
    <dbReference type="NCBI Taxonomy" id="1169540"/>
    <lineage>
        <taxon>Eukaryota</taxon>
        <taxon>Sar</taxon>
        <taxon>Alveolata</taxon>
        <taxon>Colpodellida</taxon>
        <taxon>Vitrellaceae</taxon>
        <taxon>Vitrella</taxon>
    </lineage>
</organism>
<protein>
    <recommendedName>
        <fullName evidence="2">START domain-containing protein</fullName>
    </recommendedName>
</protein>
<dbReference type="Gene3D" id="3.30.530.20">
    <property type="match status" value="1"/>
</dbReference>
<name>A0A0G4F2Q5_VITBC</name>
<dbReference type="InterPro" id="IPR023393">
    <property type="entry name" value="START-like_dom_sf"/>
</dbReference>
<evidence type="ECO:0000313" key="4">
    <source>
        <dbReference type="Proteomes" id="UP000041254"/>
    </source>
</evidence>
<evidence type="ECO:0000256" key="1">
    <source>
        <dbReference type="SAM" id="MobiDB-lite"/>
    </source>
</evidence>
<keyword evidence="4" id="KW-1185">Reference proteome</keyword>
<feature type="region of interest" description="Disordered" evidence="1">
    <location>
        <begin position="1"/>
        <end position="84"/>
    </location>
</feature>
<dbReference type="InterPro" id="IPR002913">
    <property type="entry name" value="START_lipid-bd_dom"/>
</dbReference>
<dbReference type="InParanoid" id="A0A0G4F2Q5"/>
<dbReference type="CDD" id="cd00177">
    <property type="entry name" value="START"/>
    <property type="match status" value="1"/>
</dbReference>
<gene>
    <name evidence="3" type="ORF">Vbra_5682</name>
</gene>